<dbReference type="PROSITE" id="PS50126">
    <property type="entry name" value="S1"/>
    <property type="match status" value="1"/>
</dbReference>
<dbReference type="InterPro" id="IPR013223">
    <property type="entry name" value="RNase_B_OB_dom"/>
</dbReference>
<name>A0A9D0YQ79_AQUAO</name>
<dbReference type="InterPro" id="IPR040476">
    <property type="entry name" value="CSD2"/>
</dbReference>
<keyword evidence="4 8" id="KW-0540">Nuclease</keyword>
<dbReference type="InterPro" id="IPR011805">
    <property type="entry name" value="RNase_R"/>
</dbReference>
<dbReference type="AlphaFoldDB" id="A0A9D0YQ79"/>
<dbReference type="Gene3D" id="2.40.50.140">
    <property type="entry name" value="Nucleic acid-binding proteins"/>
    <property type="match status" value="2"/>
</dbReference>
<dbReference type="GO" id="GO:0008859">
    <property type="term" value="F:exoribonuclease II activity"/>
    <property type="evidence" value="ECO:0007669"/>
    <property type="project" value="UniProtKB-UniRule"/>
</dbReference>
<dbReference type="Proteomes" id="UP000606463">
    <property type="component" value="Unassembled WGS sequence"/>
</dbReference>
<dbReference type="HAMAP" id="MF_01895">
    <property type="entry name" value="RNase_R"/>
    <property type="match status" value="1"/>
</dbReference>
<protein>
    <recommendedName>
        <fullName evidence="8">Ribonuclease R</fullName>
        <shortName evidence="8">RNase R</shortName>
        <ecNumber evidence="8">3.1.13.1</ecNumber>
    </recommendedName>
</protein>
<dbReference type="NCBIfam" id="TIGR02063">
    <property type="entry name" value="RNase_R"/>
    <property type="match status" value="1"/>
</dbReference>
<evidence type="ECO:0000256" key="2">
    <source>
        <dbReference type="ARBA" id="ARBA00004496"/>
    </source>
</evidence>
<feature type="domain" description="S1 motif" evidence="9">
    <location>
        <begin position="628"/>
        <end position="709"/>
    </location>
</feature>
<dbReference type="Pfam" id="PF17876">
    <property type="entry name" value="CSD2"/>
    <property type="match status" value="1"/>
</dbReference>
<dbReference type="InterPro" id="IPR050180">
    <property type="entry name" value="RNR_Ribonuclease"/>
</dbReference>
<evidence type="ECO:0000313" key="10">
    <source>
        <dbReference type="EMBL" id="HIP98892.1"/>
    </source>
</evidence>
<comment type="caution">
    <text evidence="10">The sequence shown here is derived from an EMBL/GenBank/DDBJ whole genome shotgun (WGS) entry which is preliminary data.</text>
</comment>
<dbReference type="CDD" id="cd04471">
    <property type="entry name" value="S1_RNase_R"/>
    <property type="match status" value="1"/>
</dbReference>
<comment type="catalytic activity">
    <reaction evidence="1 8">
        <text>Exonucleolytic cleavage in the 3'- to 5'-direction to yield nucleoside 5'-phosphates.</text>
        <dbReference type="EC" id="3.1.13.1"/>
    </reaction>
</comment>
<dbReference type="GO" id="GO:0006402">
    <property type="term" value="P:mRNA catabolic process"/>
    <property type="evidence" value="ECO:0007669"/>
    <property type="project" value="TreeGrafter"/>
</dbReference>
<comment type="similarity">
    <text evidence="8">Belongs to the RNR ribonuclease family. RNase R subfamily.</text>
</comment>
<dbReference type="InterPro" id="IPR012340">
    <property type="entry name" value="NA-bd_OB-fold"/>
</dbReference>
<accession>A0A9D0YQ79</accession>
<dbReference type="Pfam" id="PF08206">
    <property type="entry name" value="OB_RNB"/>
    <property type="match status" value="1"/>
</dbReference>
<evidence type="ECO:0000256" key="8">
    <source>
        <dbReference type="HAMAP-Rule" id="MF_01895"/>
    </source>
</evidence>
<evidence type="ECO:0000256" key="5">
    <source>
        <dbReference type="ARBA" id="ARBA00022801"/>
    </source>
</evidence>
<dbReference type="Pfam" id="PF00773">
    <property type="entry name" value="RNB"/>
    <property type="match status" value="1"/>
</dbReference>
<sequence length="710" mass="82985">MPQEKDKNIPPLEKLLKFICSSKKPPSFTEIAKHFKVSKSEKKLLKKELKKLLKTQKLAVRKGRYFCPQKEEKKEEKERIVGTVIAYPAGFGFLQSEDLERDLYIPPVEMQYLLNGDKVLAQTKVYKGRLEAKIVRVLKRSTKWVLGRVDITKKGCTLKPIDSNQHLRFLLPQKTCKELRPGTVVDCEITKYPTRSSPGRVRVKEVLGHPEERSLIVDIVIRKYKLPTDYPEEVKREVESIPDEIPKEELERRRDLRGQVCFTIDPERARDFDDAVAIKRTSKGYRLWVHIADVSYYVRPGTKLDEEAFKRSFTFYLPDRALHMLPEKLSARVCSLRPDEDKLAFTVEMHFDREGNLLEYEIYESVIRSKARLTYDQALRLIIGDPALEKKFPKAVEPLRIMAELARILNKKRWERGSIDFDLPEVEVIVDEFGEPTAVVPYERHFAHKLIEEFMIAANETVALHMEQIGYPCLYRVHEEPEPKKVENLLTLLQGLGYPVKKVKPPYHPKFFQQILEYFEGKPEEMLVRYLTLRSMKRAFYNPVNLGHFGLASKHYLHFTSPIRRYPDLIVHRLVKMSLKGEIPDYKYWEEFLTFAGEYCSAQERLADEVEEEAVERLKIRMLKAYIGDTFEGIITGVHPYGFFVELRDFIVDGLVPIETLRDDEYIFDEPNHRLVGTKTGKIYRLGDPVRVKLVRADEERMELDFALAE</sequence>
<organism evidence="10 11">
    <name type="scientific">Aquifex aeolicus</name>
    <dbReference type="NCBI Taxonomy" id="63363"/>
    <lineage>
        <taxon>Bacteria</taxon>
        <taxon>Pseudomonadati</taxon>
        <taxon>Aquificota</taxon>
        <taxon>Aquificia</taxon>
        <taxon>Aquificales</taxon>
        <taxon>Aquificaceae</taxon>
        <taxon>Aquifex</taxon>
    </lineage>
</organism>
<dbReference type="SMART" id="SM00955">
    <property type="entry name" value="RNB"/>
    <property type="match status" value="1"/>
</dbReference>
<evidence type="ECO:0000259" key="9">
    <source>
        <dbReference type="PROSITE" id="PS50126"/>
    </source>
</evidence>
<comment type="function">
    <text evidence="8">3'-5' exoribonuclease that releases 5'-nucleoside monophosphates and is involved in maturation of structured RNAs.</text>
</comment>
<dbReference type="NCBIfam" id="TIGR00358">
    <property type="entry name" value="3_prime_RNase"/>
    <property type="match status" value="1"/>
</dbReference>
<dbReference type="PANTHER" id="PTHR23355:SF9">
    <property type="entry name" value="DIS3-LIKE EXONUCLEASE 2"/>
    <property type="match status" value="1"/>
</dbReference>
<dbReference type="PROSITE" id="PS01175">
    <property type="entry name" value="RIBONUCLEASE_II"/>
    <property type="match status" value="1"/>
</dbReference>
<proteinExistence type="inferred from homology"/>
<gene>
    <name evidence="8 10" type="primary">rnr</name>
    <name evidence="10" type="ORF">EYH37_06005</name>
</gene>
<keyword evidence="7 8" id="KW-0694">RNA-binding</keyword>
<dbReference type="EC" id="3.1.13.1" evidence="8"/>
<dbReference type="PANTHER" id="PTHR23355">
    <property type="entry name" value="RIBONUCLEASE"/>
    <property type="match status" value="1"/>
</dbReference>
<comment type="subcellular location">
    <subcellularLocation>
        <location evidence="2 8">Cytoplasm</location>
    </subcellularLocation>
</comment>
<evidence type="ECO:0000256" key="3">
    <source>
        <dbReference type="ARBA" id="ARBA00022490"/>
    </source>
</evidence>
<dbReference type="GO" id="GO:0003723">
    <property type="term" value="F:RNA binding"/>
    <property type="evidence" value="ECO:0007669"/>
    <property type="project" value="UniProtKB-UniRule"/>
</dbReference>
<dbReference type="SMART" id="SM00316">
    <property type="entry name" value="S1"/>
    <property type="match status" value="1"/>
</dbReference>
<dbReference type="SUPFAM" id="SSF50249">
    <property type="entry name" value="Nucleic acid-binding proteins"/>
    <property type="match status" value="4"/>
</dbReference>
<dbReference type="InterPro" id="IPR022966">
    <property type="entry name" value="RNase_II/R_CS"/>
</dbReference>
<evidence type="ECO:0000256" key="7">
    <source>
        <dbReference type="ARBA" id="ARBA00022884"/>
    </source>
</evidence>
<dbReference type="EMBL" id="DQVE01000059">
    <property type="protein sequence ID" value="HIP98892.1"/>
    <property type="molecule type" value="Genomic_DNA"/>
</dbReference>
<reference evidence="10" key="1">
    <citation type="journal article" date="2020" name="ISME J.">
        <title>Gammaproteobacteria mediating utilization of methyl-, sulfur- and petroleum organic compounds in deep ocean hydrothermal plumes.</title>
        <authorList>
            <person name="Zhou Z."/>
            <person name="Liu Y."/>
            <person name="Pan J."/>
            <person name="Cron B.R."/>
            <person name="Toner B.M."/>
            <person name="Anantharaman K."/>
            <person name="Breier J.A."/>
            <person name="Dick G.J."/>
            <person name="Li M."/>
        </authorList>
    </citation>
    <scope>NUCLEOTIDE SEQUENCE</scope>
    <source>
        <strain evidence="10">SZUA-1501</strain>
    </source>
</reference>
<evidence type="ECO:0000313" key="11">
    <source>
        <dbReference type="Proteomes" id="UP000606463"/>
    </source>
</evidence>
<evidence type="ECO:0000256" key="1">
    <source>
        <dbReference type="ARBA" id="ARBA00001849"/>
    </source>
</evidence>
<dbReference type="InterPro" id="IPR001900">
    <property type="entry name" value="RNase_II/R"/>
</dbReference>
<evidence type="ECO:0000256" key="4">
    <source>
        <dbReference type="ARBA" id="ARBA00022722"/>
    </source>
</evidence>
<dbReference type="GO" id="GO:0005829">
    <property type="term" value="C:cytosol"/>
    <property type="evidence" value="ECO:0007669"/>
    <property type="project" value="TreeGrafter"/>
</dbReference>
<keyword evidence="3 8" id="KW-0963">Cytoplasm</keyword>
<keyword evidence="6 8" id="KW-0269">Exonuclease</keyword>
<keyword evidence="5 8" id="KW-0378">Hydrolase</keyword>
<dbReference type="SMART" id="SM00357">
    <property type="entry name" value="CSP"/>
    <property type="match status" value="1"/>
</dbReference>
<dbReference type="InterPro" id="IPR004476">
    <property type="entry name" value="RNase_II/RNase_R"/>
</dbReference>
<dbReference type="InterPro" id="IPR003029">
    <property type="entry name" value="S1_domain"/>
</dbReference>
<dbReference type="InterPro" id="IPR011129">
    <property type="entry name" value="CSD"/>
</dbReference>
<evidence type="ECO:0000256" key="6">
    <source>
        <dbReference type="ARBA" id="ARBA00022839"/>
    </source>
</evidence>
<dbReference type="Pfam" id="PF00575">
    <property type="entry name" value="S1"/>
    <property type="match status" value="1"/>
</dbReference>